<dbReference type="AlphaFoldDB" id="A0A0M8KBA9"/>
<keyword evidence="12" id="KW-1185">Reference proteome</keyword>
<keyword evidence="5" id="KW-0418">Kinase</keyword>
<name>A0A0M8KBA9_9CHLR</name>
<dbReference type="SUPFAM" id="SSF55874">
    <property type="entry name" value="ATPase domain of HSP90 chaperone/DNA topoisomerase II/histidine kinase"/>
    <property type="match status" value="1"/>
</dbReference>
<dbReference type="GO" id="GO:0005886">
    <property type="term" value="C:plasma membrane"/>
    <property type="evidence" value="ECO:0007669"/>
    <property type="project" value="UniProtKB-SubCell"/>
</dbReference>
<dbReference type="PROSITE" id="PS50109">
    <property type="entry name" value="HIS_KIN"/>
    <property type="match status" value="1"/>
</dbReference>
<keyword evidence="4" id="KW-0812">Transmembrane</keyword>
<dbReference type="OrthoDB" id="9781904at2"/>
<dbReference type="Gene3D" id="3.30.565.10">
    <property type="entry name" value="Histidine kinase-like ATPase, C-terminal domain"/>
    <property type="match status" value="1"/>
</dbReference>
<dbReference type="EMBL" id="BBZA01000235">
    <property type="protein sequence ID" value="GAP64229.1"/>
    <property type="molecule type" value="Genomic_DNA"/>
</dbReference>
<protein>
    <recommendedName>
        <fullName evidence="10">Histidine kinase domain-containing protein</fullName>
    </recommendedName>
</protein>
<dbReference type="GO" id="GO:0046983">
    <property type="term" value="F:protein dimerization activity"/>
    <property type="evidence" value="ECO:0007669"/>
    <property type="project" value="InterPro"/>
</dbReference>
<evidence type="ECO:0000256" key="4">
    <source>
        <dbReference type="ARBA" id="ARBA00022692"/>
    </source>
</evidence>
<dbReference type="InterPro" id="IPR011712">
    <property type="entry name" value="Sig_transdc_His_kin_sub3_dim/P"/>
</dbReference>
<gene>
    <name evidence="11" type="ORF">ARMA_2652</name>
</gene>
<keyword evidence="6" id="KW-1133">Transmembrane helix</keyword>
<keyword evidence="2" id="KW-1003">Cell membrane</keyword>
<dbReference type="Gene3D" id="3.30.450.40">
    <property type="match status" value="1"/>
</dbReference>
<dbReference type="Pfam" id="PF01590">
    <property type="entry name" value="GAF"/>
    <property type="match status" value="1"/>
</dbReference>
<dbReference type="InterPro" id="IPR050482">
    <property type="entry name" value="Sensor_HK_TwoCompSys"/>
</dbReference>
<dbReference type="Gene3D" id="1.20.5.1930">
    <property type="match status" value="1"/>
</dbReference>
<evidence type="ECO:0000259" key="10">
    <source>
        <dbReference type="PROSITE" id="PS50109"/>
    </source>
</evidence>
<organism evidence="11 12">
    <name type="scientific">Ardenticatena maritima</name>
    <dbReference type="NCBI Taxonomy" id="872965"/>
    <lineage>
        <taxon>Bacteria</taxon>
        <taxon>Bacillati</taxon>
        <taxon>Chloroflexota</taxon>
        <taxon>Ardenticatenia</taxon>
        <taxon>Ardenticatenales</taxon>
        <taxon>Ardenticatenaceae</taxon>
        <taxon>Ardenticatena</taxon>
    </lineage>
</organism>
<dbReference type="SUPFAM" id="SSF55781">
    <property type="entry name" value="GAF domain-like"/>
    <property type="match status" value="1"/>
</dbReference>
<dbReference type="Proteomes" id="UP000037784">
    <property type="component" value="Unassembled WGS sequence"/>
</dbReference>
<dbReference type="InterPro" id="IPR003594">
    <property type="entry name" value="HATPase_dom"/>
</dbReference>
<dbReference type="InterPro" id="IPR005467">
    <property type="entry name" value="His_kinase_dom"/>
</dbReference>
<reference evidence="12" key="2">
    <citation type="submission" date="2015-08" db="EMBL/GenBank/DDBJ databases">
        <title>Draft Genome Sequence of a Heterotrophic Facultative Anaerobic Bacterium Ardenticatena maritima Strain 110S.</title>
        <authorList>
            <person name="Kawaichi S."/>
            <person name="Yoshida T."/>
            <person name="Sako Y."/>
            <person name="Nakamura R."/>
        </authorList>
    </citation>
    <scope>NUCLEOTIDE SEQUENCE [LARGE SCALE GENOMIC DNA]</scope>
    <source>
        <strain evidence="12">110S</strain>
    </source>
</reference>
<evidence type="ECO:0000256" key="2">
    <source>
        <dbReference type="ARBA" id="ARBA00022475"/>
    </source>
</evidence>
<reference evidence="11 12" key="1">
    <citation type="journal article" date="2015" name="Genome Announc.">
        <title>Draft Genome Sequence of a Heterotrophic Facultative Anaerobic Thermophilic Bacterium, Ardenticatena maritima Strain 110ST.</title>
        <authorList>
            <person name="Kawaichi S."/>
            <person name="Yoshida T."/>
            <person name="Sako Y."/>
            <person name="Nakamura R."/>
        </authorList>
    </citation>
    <scope>NUCLEOTIDE SEQUENCE [LARGE SCALE GENOMIC DNA]</scope>
    <source>
        <strain evidence="11 12">110S</strain>
    </source>
</reference>
<dbReference type="InterPro" id="IPR036890">
    <property type="entry name" value="HATPase_C_sf"/>
</dbReference>
<dbReference type="GO" id="GO:0000155">
    <property type="term" value="F:phosphorelay sensor kinase activity"/>
    <property type="evidence" value="ECO:0007669"/>
    <property type="project" value="InterPro"/>
</dbReference>
<dbReference type="InParanoid" id="A0A0M8KBA9"/>
<dbReference type="PANTHER" id="PTHR24421">
    <property type="entry name" value="NITRATE/NITRITE SENSOR PROTEIN NARX-RELATED"/>
    <property type="match status" value="1"/>
</dbReference>
<evidence type="ECO:0000313" key="11">
    <source>
        <dbReference type="EMBL" id="GAP64229.1"/>
    </source>
</evidence>
<sequence>MLNTGHSDSFAFTLEDLRWVLEAESGTALLQTGLDMIIQTVPPIMGGALLLQTSSRQLQVQSGIPADALDIVEAWKTAWRPSQQGEEHEADFTLPPDQWVALPMQSYRHLVAGRALFYVQEPLTQEVLHFLQNLLSILAHYANIIEENRAARRYSQRLELLFDITRALTETLDLQGVLSYTMQLAATAMDAEAASLLLADPKTNELYFYAIHSTQRDRLVNVRLQNNQGIVGWVYQTGEAVICDDPANDPRFSQVVDERSGFVTRNILCVPLQVKGKRIGVLEVLNKHGDESFTEEDKHLLMTLAAEAAIAIENARLYQNLREERDRIMRIQEDVRRELARTLHDTTVQLLSSIVMSVSHAQKLYERAPELLPDELRNIEDLAQRAMLSTRQLLFELRPVVLETRGLGAALEAYIQRLDEISRQTRFILDLCEDLPDLPPHVAQTLFAIVQEAINNAIKHAQASTIRVKTVCTDEGMEVLVEDDGKGFDLKKVQQSYDVSGSLGLINMYERANLIEASLTIESEVGKGTRIQIVLPYESLDRLRAIAENR</sequence>
<dbReference type="SMART" id="SM00065">
    <property type="entry name" value="GAF"/>
    <property type="match status" value="1"/>
</dbReference>
<feature type="domain" description="Histidine kinase" evidence="10">
    <location>
        <begin position="446"/>
        <end position="539"/>
    </location>
</feature>
<keyword evidence="9" id="KW-0175">Coiled coil</keyword>
<dbReference type="SMART" id="SM00387">
    <property type="entry name" value="HATPase_c"/>
    <property type="match status" value="1"/>
</dbReference>
<evidence type="ECO:0000256" key="1">
    <source>
        <dbReference type="ARBA" id="ARBA00004651"/>
    </source>
</evidence>
<evidence type="ECO:0000256" key="9">
    <source>
        <dbReference type="SAM" id="Coils"/>
    </source>
</evidence>
<evidence type="ECO:0000256" key="7">
    <source>
        <dbReference type="ARBA" id="ARBA00023012"/>
    </source>
</evidence>
<dbReference type="InterPro" id="IPR003018">
    <property type="entry name" value="GAF"/>
</dbReference>
<keyword evidence="7" id="KW-0902">Two-component regulatory system</keyword>
<accession>A0A0M8KBA9</accession>
<evidence type="ECO:0000256" key="6">
    <source>
        <dbReference type="ARBA" id="ARBA00022989"/>
    </source>
</evidence>
<dbReference type="Pfam" id="PF07730">
    <property type="entry name" value="HisKA_3"/>
    <property type="match status" value="1"/>
</dbReference>
<dbReference type="InterPro" id="IPR029016">
    <property type="entry name" value="GAF-like_dom_sf"/>
</dbReference>
<dbReference type="PANTHER" id="PTHR24421:SF37">
    <property type="entry name" value="SENSOR HISTIDINE KINASE NARS"/>
    <property type="match status" value="1"/>
</dbReference>
<evidence type="ECO:0000256" key="8">
    <source>
        <dbReference type="ARBA" id="ARBA00023136"/>
    </source>
</evidence>
<keyword evidence="3" id="KW-0808">Transferase</keyword>
<comment type="subcellular location">
    <subcellularLocation>
        <location evidence="1">Cell membrane</location>
        <topology evidence="1">Multi-pass membrane protein</topology>
    </subcellularLocation>
</comment>
<feature type="coiled-coil region" evidence="9">
    <location>
        <begin position="314"/>
        <end position="341"/>
    </location>
</feature>
<dbReference type="CDD" id="cd16917">
    <property type="entry name" value="HATPase_UhpB-NarQ-NarX-like"/>
    <property type="match status" value="1"/>
</dbReference>
<evidence type="ECO:0000256" key="5">
    <source>
        <dbReference type="ARBA" id="ARBA00022777"/>
    </source>
</evidence>
<dbReference type="RefSeq" id="WP_054493948.1">
    <property type="nucleotide sequence ID" value="NZ_BBZA01000235.1"/>
</dbReference>
<dbReference type="Pfam" id="PF02518">
    <property type="entry name" value="HATPase_c"/>
    <property type="match status" value="1"/>
</dbReference>
<evidence type="ECO:0000313" key="12">
    <source>
        <dbReference type="Proteomes" id="UP000037784"/>
    </source>
</evidence>
<evidence type="ECO:0000256" key="3">
    <source>
        <dbReference type="ARBA" id="ARBA00022679"/>
    </source>
</evidence>
<keyword evidence="8" id="KW-0472">Membrane</keyword>
<proteinExistence type="predicted"/>
<comment type="caution">
    <text evidence="11">The sequence shown here is derived from an EMBL/GenBank/DDBJ whole genome shotgun (WGS) entry which is preliminary data.</text>
</comment>